<keyword evidence="4" id="KW-1185">Reference proteome</keyword>
<feature type="transmembrane region" description="Helical" evidence="2">
    <location>
        <begin position="527"/>
        <end position="551"/>
    </location>
</feature>
<dbReference type="EMBL" id="CP144696">
    <property type="protein sequence ID" value="WVZ11448.1"/>
    <property type="molecule type" value="Genomic_DNA"/>
</dbReference>
<dbReference type="Proteomes" id="UP001374535">
    <property type="component" value="Chromosome 5"/>
</dbReference>
<keyword evidence="2" id="KW-0812">Transmembrane</keyword>
<dbReference type="PANTHER" id="PTHR12112">
    <property type="entry name" value="BNIP - RELATED"/>
    <property type="match status" value="1"/>
</dbReference>
<proteinExistence type="predicted"/>
<evidence type="ECO:0008006" key="5">
    <source>
        <dbReference type="Google" id="ProtNLM"/>
    </source>
</evidence>
<dbReference type="GO" id="GO:0004309">
    <property type="term" value="F:exopolyphosphatase activity"/>
    <property type="evidence" value="ECO:0007669"/>
    <property type="project" value="TreeGrafter"/>
</dbReference>
<dbReference type="GO" id="GO:0005737">
    <property type="term" value="C:cytoplasm"/>
    <property type="evidence" value="ECO:0007669"/>
    <property type="project" value="TreeGrafter"/>
</dbReference>
<feature type="compositionally biased region" description="Polar residues" evidence="1">
    <location>
        <begin position="77"/>
        <end position="87"/>
    </location>
</feature>
<feature type="region of interest" description="Disordered" evidence="1">
    <location>
        <begin position="1"/>
        <end position="34"/>
    </location>
</feature>
<dbReference type="FunFam" id="3.90.1640.10:FF:000010">
    <property type="entry name" value="Uncharacterized protein"/>
    <property type="match status" value="1"/>
</dbReference>
<feature type="compositionally biased region" description="Low complexity" evidence="1">
    <location>
        <begin position="96"/>
        <end position="112"/>
    </location>
</feature>
<feature type="compositionally biased region" description="Low complexity" evidence="1">
    <location>
        <begin position="191"/>
        <end position="214"/>
    </location>
</feature>
<dbReference type="SUPFAM" id="SSF64182">
    <property type="entry name" value="DHH phosphoesterases"/>
    <property type="match status" value="1"/>
</dbReference>
<evidence type="ECO:0000256" key="2">
    <source>
        <dbReference type="SAM" id="Phobius"/>
    </source>
</evidence>
<feature type="compositionally biased region" description="Acidic residues" evidence="1">
    <location>
        <begin position="62"/>
        <end position="73"/>
    </location>
</feature>
<dbReference type="InterPro" id="IPR038763">
    <property type="entry name" value="DHH_sf"/>
</dbReference>
<keyword evidence="2" id="KW-0472">Membrane</keyword>
<evidence type="ECO:0000313" key="3">
    <source>
        <dbReference type="EMBL" id="WVZ11448.1"/>
    </source>
</evidence>
<evidence type="ECO:0000256" key="1">
    <source>
        <dbReference type="SAM" id="MobiDB-lite"/>
    </source>
</evidence>
<reference evidence="3 4" key="1">
    <citation type="journal article" date="2023" name="Life. Sci Alliance">
        <title>Evolutionary insights into 3D genome organization and epigenetic landscape of Vigna mungo.</title>
        <authorList>
            <person name="Junaid A."/>
            <person name="Singh B."/>
            <person name="Bhatia S."/>
        </authorList>
    </citation>
    <scope>NUCLEOTIDE SEQUENCE [LARGE SCALE GENOMIC DNA]</scope>
    <source>
        <strain evidence="3">Urdbean</strain>
    </source>
</reference>
<protein>
    <recommendedName>
        <fullName evidence="5">Exopolyphosphatase</fullName>
    </recommendedName>
</protein>
<keyword evidence="2" id="KW-1133">Transmembrane helix</keyword>
<sequence length="679" mass="75450">MDRRLSRQSKGSLSLQKKMAETRRKEKPAPDLTDFMNDMFFGAVDHVDNKTYDLTGSKGVNVDEEEDEDEGFDDSTRSNSARLTQEWLQEARLIVGSSPSRGGSPSRLSGSPKFAAPQPPSPLSSLDHRDSLSRTRSARRYRTGVGISDEILSKTARHTRNKSDTFAQPSSDEDGSPATAVHNWFSNILKPTNNNNTQHTTPSPPDSTLLTSLPPRQPHPRKSRFQTEPSAAPHPQGIQTPNSRRTFKTSAPENPPSDSVPLSPPRNLVESAHRRTILSSTCSRERMAPRHVAAKGEQACLNNFLKEQRTLLHKISTGESHANVQIVLSGPSNGTASMVAAICHAWLLDYRQREKEGGVVVAPVMNVKRGSMWKLKQAAWLFHHAGLDATSLLFTDEVDMESLLMTGQLSVLVVGQDVLSTTGEVGSQCTVVTDNYCEDAYDLLENPVLKKLLLAGILLDTQNLKSSAAISMTRDAEAVQLLLAGSVPNYRYALFDQLIQDQKTASFIEALNHNYGKSPVESKRGDIYLVEMPLIFCNLLSLILVLLMVKLQVKKTVKERRRIKFARESQALYQVQKRIPPTQEVLKLPRFPQIQSNSLRHLCYQLLQLQHHNMRKRRPHVAKTSSSWQGGLVLVQNEYVSSINAIAIGNLNFANSSITAVLLLCPVSSLKFINDFLLQ</sequence>
<evidence type="ECO:0000313" key="4">
    <source>
        <dbReference type="Proteomes" id="UP001374535"/>
    </source>
</evidence>
<accession>A0AAQ3S005</accession>
<feature type="compositionally biased region" description="Polar residues" evidence="1">
    <location>
        <begin position="237"/>
        <end position="252"/>
    </location>
</feature>
<dbReference type="PANTHER" id="PTHR12112:SF39">
    <property type="entry name" value="EG:152A3.5 PROTEIN (FBGN0003116_PN PROTEIN)"/>
    <property type="match status" value="1"/>
</dbReference>
<feature type="region of interest" description="Disordered" evidence="1">
    <location>
        <begin position="51"/>
        <end position="266"/>
    </location>
</feature>
<feature type="compositionally biased region" description="Basic and acidic residues" evidence="1">
    <location>
        <begin position="18"/>
        <end position="29"/>
    </location>
</feature>
<gene>
    <name evidence="3" type="ORF">V8G54_015978</name>
</gene>
<dbReference type="AlphaFoldDB" id="A0AAQ3S005"/>
<name>A0AAQ3S005_VIGMU</name>
<dbReference type="Gene3D" id="3.90.1640.10">
    <property type="entry name" value="inorganic pyrophosphatase (n-terminal core)"/>
    <property type="match status" value="2"/>
</dbReference>
<organism evidence="3 4">
    <name type="scientific">Vigna mungo</name>
    <name type="common">Black gram</name>
    <name type="synonym">Phaseolus mungo</name>
    <dbReference type="NCBI Taxonomy" id="3915"/>
    <lineage>
        <taxon>Eukaryota</taxon>
        <taxon>Viridiplantae</taxon>
        <taxon>Streptophyta</taxon>
        <taxon>Embryophyta</taxon>
        <taxon>Tracheophyta</taxon>
        <taxon>Spermatophyta</taxon>
        <taxon>Magnoliopsida</taxon>
        <taxon>eudicotyledons</taxon>
        <taxon>Gunneridae</taxon>
        <taxon>Pentapetalae</taxon>
        <taxon>rosids</taxon>
        <taxon>fabids</taxon>
        <taxon>Fabales</taxon>
        <taxon>Fabaceae</taxon>
        <taxon>Papilionoideae</taxon>
        <taxon>50 kb inversion clade</taxon>
        <taxon>NPAAA clade</taxon>
        <taxon>indigoferoid/millettioid clade</taxon>
        <taxon>Phaseoleae</taxon>
        <taxon>Vigna</taxon>
    </lineage>
</organism>